<dbReference type="InterPro" id="IPR029044">
    <property type="entry name" value="Nucleotide-diphossugar_trans"/>
</dbReference>
<gene>
    <name evidence="2" type="ORF">ASU33_14525</name>
</gene>
<dbReference type="PANTHER" id="PTHR48090">
    <property type="entry name" value="UNDECAPRENYL-PHOSPHATE 4-DEOXY-4-FORMAMIDO-L-ARABINOSE TRANSFERASE-RELATED"/>
    <property type="match status" value="1"/>
</dbReference>
<keyword evidence="2" id="KW-0378">Hydrolase</keyword>
<reference evidence="2 3" key="1">
    <citation type="submission" date="2015-11" db="EMBL/GenBank/DDBJ databases">
        <title>Solirubrum puertoriconensis gen. nov. an environmental bacteria isolated in Puerto Rico.</title>
        <authorList>
            <person name="Cuebas-Irizarry M.F."/>
            <person name="Montalvo-Rodriguez R."/>
        </authorList>
    </citation>
    <scope>NUCLEOTIDE SEQUENCE [LARGE SCALE GENOMIC DNA]</scope>
    <source>
        <strain evidence="2 3">MC1A</strain>
    </source>
</reference>
<feature type="domain" description="Glycosyltransferase 2-like" evidence="1">
    <location>
        <begin position="14"/>
        <end position="175"/>
    </location>
</feature>
<comment type="caution">
    <text evidence="2">The sequence shown here is derived from an EMBL/GenBank/DDBJ whole genome shotgun (WGS) entry which is preliminary data.</text>
</comment>
<dbReference type="Proteomes" id="UP000054223">
    <property type="component" value="Unassembled WGS sequence"/>
</dbReference>
<dbReference type="SUPFAM" id="SSF53448">
    <property type="entry name" value="Nucleotide-diphospho-sugar transferases"/>
    <property type="match status" value="1"/>
</dbReference>
<dbReference type="InterPro" id="IPR050256">
    <property type="entry name" value="Glycosyltransferase_2"/>
</dbReference>
<evidence type="ECO:0000313" key="2">
    <source>
        <dbReference type="EMBL" id="KUG07548.1"/>
    </source>
</evidence>
<dbReference type="InterPro" id="IPR001173">
    <property type="entry name" value="Glyco_trans_2-like"/>
</dbReference>
<name>A0A9X0HKH1_SOLP1</name>
<dbReference type="PANTHER" id="PTHR48090:SF7">
    <property type="entry name" value="RFBJ PROTEIN"/>
    <property type="match status" value="1"/>
</dbReference>
<evidence type="ECO:0000259" key="1">
    <source>
        <dbReference type="Pfam" id="PF00535"/>
    </source>
</evidence>
<dbReference type="EMBL" id="LNAL01000007">
    <property type="protein sequence ID" value="KUG07548.1"/>
    <property type="molecule type" value="Genomic_DNA"/>
</dbReference>
<sequence>MSFPPPASLPLVDVIIPAHNEARSIGRVLAEIPAGWVREVIVVDNASTDDTAAAAQAGGATVLRENRPGYGWACLRGMAHCYARHAHEQPGIIVFLDGDYSDYPEELPALVQPILSGAADMVIGSRALGQREKGAMLPQQIFGNWLATTLLRRLYGAHFTDLGPFRAIRADALHRLQMQDKTYGWTVEMQLKAARHGLRSTEVPVRYRRRIGVSKVSGTVKGTLGAGYKILWTIFRYARS</sequence>
<proteinExistence type="predicted"/>
<dbReference type="CDD" id="cd04179">
    <property type="entry name" value="DPM_DPG-synthase_like"/>
    <property type="match status" value="1"/>
</dbReference>
<dbReference type="AlphaFoldDB" id="A0A9X0HKH1"/>
<protein>
    <submittedName>
        <fullName evidence="2">Glycosyl hydrolase</fullName>
    </submittedName>
</protein>
<organism evidence="2 3">
    <name type="scientific">Solirubrum puertoriconensis</name>
    <dbReference type="NCBI Taxonomy" id="1751427"/>
    <lineage>
        <taxon>Bacteria</taxon>
        <taxon>Pseudomonadati</taxon>
        <taxon>Bacteroidota</taxon>
        <taxon>Cytophagia</taxon>
        <taxon>Cytophagales</taxon>
    </lineage>
</organism>
<dbReference type="OrthoDB" id="9797819at2"/>
<accession>A0A9X0HKH1</accession>
<evidence type="ECO:0000313" key="3">
    <source>
        <dbReference type="Proteomes" id="UP000054223"/>
    </source>
</evidence>
<dbReference type="Pfam" id="PF00535">
    <property type="entry name" value="Glycos_transf_2"/>
    <property type="match status" value="1"/>
</dbReference>
<keyword evidence="3" id="KW-1185">Reference proteome</keyword>
<dbReference type="RefSeq" id="WP_059071171.1">
    <property type="nucleotide sequence ID" value="NZ_LNAL01000007.1"/>
</dbReference>
<dbReference type="Gene3D" id="3.90.550.10">
    <property type="entry name" value="Spore Coat Polysaccharide Biosynthesis Protein SpsA, Chain A"/>
    <property type="match status" value="1"/>
</dbReference>
<dbReference type="GO" id="GO:0016787">
    <property type="term" value="F:hydrolase activity"/>
    <property type="evidence" value="ECO:0007669"/>
    <property type="project" value="UniProtKB-KW"/>
</dbReference>